<evidence type="ECO:0000313" key="2">
    <source>
        <dbReference type="EMBL" id="GAA3712954.1"/>
    </source>
</evidence>
<evidence type="ECO:0000256" key="1">
    <source>
        <dbReference type="SAM" id="MobiDB-lite"/>
    </source>
</evidence>
<keyword evidence="3" id="KW-1185">Reference proteome</keyword>
<proteinExistence type="predicted"/>
<dbReference type="EMBL" id="BAABEP010000003">
    <property type="protein sequence ID" value="GAA3712954.1"/>
    <property type="molecule type" value="Genomic_DNA"/>
</dbReference>
<feature type="compositionally biased region" description="Polar residues" evidence="1">
    <location>
        <begin position="1"/>
        <end position="11"/>
    </location>
</feature>
<gene>
    <name evidence="2" type="ORF">GCM10023082_08370</name>
</gene>
<dbReference type="Proteomes" id="UP001499884">
    <property type="component" value="Unassembled WGS sequence"/>
</dbReference>
<protein>
    <submittedName>
        <fullName evidence="2">Uncharacterized protein</fullName>
    </submittedName>
</protein>
<comment type="caution">
    <text evidence="2">The sequence shown here is derived from an EMBL/GenBank/DDBJ whole genome shotgun (WGS) entry which is preliminary data.</text>
</comment>
<sequence>MRTQTSYSASRSPGRYGRTKAPPVPGAPEAPEGEAEAAAEWGMATILRF</sequence>
<evidence type="ECO:0000313" key="3">
    <source>
        <dbReference type="Proteomes" id="UP001499884"/>
    </source>
</evidence>
<reference evidence="3" key="1">
    <citation type="journal article" date="2019" name="Int. J. Syst. Evol. Microbiol.">
        <title>The Global Catalogue of Microorganisms (GCM) 10K type strain sequencing project: providing services to taxonomists for standard genome sequencing and annotation.</title>
        <authorList>
            <consortium name="The Broad Institute Genomics Platform"/>
            <consortium name="The Broad Institute Genome Sequencing Center for Infectious Disease"/>
            <person name="Wu L."/>
            <person name="Ma J."/>
        </authorList>
    </citation>
    <scope>NUCLEOTIDE SEQUENCE [LARGE SCALE GENOMIC DNA]</scope>
    <source>
        <strain evidence="3">JCM 30846</strain>
    </source>
</reference>
<accession>A0ABP7E499</accession>
<organism evidence="2 3">
    <name type="scientific">Streptomyces tremellae</name>
    <dbReference type="NCBI Taxonomy" id="1124239"/>
    <lineage>
        <taxon>Bacteria</taxon>
        <taxon>Bacillati</taxon>
        <taxon>Actinomycetota</taxon>
        <taxon>Actinomycetes</taxon>
        <taxon>Kitasatosporales</taxon>
        <taxon>Streptomycetaceae</taxon>
        <taxon>Streptomyces</taxon>
    </lineage>
</organism>
<name>A0ABP7E499_9ACTN</name>
<feature type="region of interest" description="Disordered" evidence="1">
    <location>
        <begin position="1"/>
        <end position="36"/>
    </location>
</feature>